<dbReference type="RefSeq" id="XP_047783062.1">
    <property type="nucleotide sequence ID" value="XM_047920110.1"/>
</dbReference>
<evidence type="ECO:0000256" key="1">
    <source>
        <dbReference type="SAM" id="MobiDB-lite"/>
    </source>
</evidence>
<reference evidence="3 4" key="1">
    <citation type="journal article" date="2021" name="Environ. Microbiol.">
        <title>Gene family expansions and transcriptome signatures uncover fungal adaptations to wood decay.</title>
        <authorList>
            <person name="Hage H."/>
            <person name="Miyauchi S."/>
            <person name="Viragh M."/>
            <person name="Drula E."/>
            <person name="Min B."/>
            <person name="Chaduli D."/>
            <person name="Navarro D."/>
            <person name="Favel A."/>
            <person name="Norest M."/>
            <person name="Lesage-Meessen L."/>
            <person name="Balint B."/>
            <person name="Merenyi Z."/>
            <person name="de Eugenio L."/>
            <person name="Morin E."/>
            <person name="Martinez A.T."/>
            <person name="Baldrian P."/>
            <person name="Stursova M."/>
            <person name="Martinez M.J."/>
            <person name="Novotny C."/>
            <person name="Magnuson J.K."/>
            <person name="Spatafora J.W."/>
            <person name="Maurice S."/>
            <person name="Pangilinan J."/>
            <person name="Andreopoulos W."/>
            <person name="LaButti K."/>
            <person name="Hundley H."/>
            <person name="Na H."/>
            <person name="Kuo A."/>
            <person name="Barry K."/>
            <person name="Lipzen A."/>
            <person name="Henrissat B."/>
            <person name="Riley R."/>
            <person name="Ahrendt S."/>
            <person name="Nagy L.G."/>
            <person name="Grigoriev I.V."/>
            <person name="Martin F."/>
            <person name="Rosso M.N."/>
        </authorList>
    </citation>
    <scope>NUCLEOTIDE SEQUENCE [LARGE SCALE GENOMIC DNA]</scope>
    <source>
        <strain evidence="3 4">CIRM-BRFM 1785</strain>
    </source>
</reference>
<feature type="domain" description="PH" evidence="2">
    <location>
        <begin position="531"/>
        <end position="639"/>
    </location>
</feature>
<feature type="compositionally biased region" description="Gly residues" evidence="1">
    <location>
        <begin position="1"/>
        <end position="14"/>
    </location>
</feature>
<dbReference type="SUPFAM" id="SSF54236">
    <property type="entry name" value="Ubiquitin-like"/>
    <property type="match status" value="1"/>
</dbReference>
<dbReference type="InterPro" id="IPR011993">
    <property type="entry name" value="PH-like_dom_sf"/>
</dbReference>
<evidence type="ECO:0000313" key="4">
    <source>
        <dbReference type="Proteomes" id="UP000814176"/>
    </source>
</evidence>
<dbReference type="CDD" id="cd00821">
    <property type="entry name" value="PH"/>
    <property type="match status" value="1"/>
</dbReference>
<feature type="compositionally biased region" description="Basic residues" evidence="1">
    <location>
        <begin position="291"/>
        <end position="300"/>
    </location>
</feature>
<comment type="caution">
    <text evidence="3">The sequence shown here is derived from an EMBL/GenBank/DDBJ whole genome shotgun (WGS) entry which is preliminary data.</text>
</comment>
<dbReference type="Gene3D" id="3.10.20.90">
    <property type="entry name" value="Phosphatidylinositol 3-kinase Catalytic Subunit, Chain A, domain 1"/>
    <property type="match status" value="1"/>
</dbReference>
<feature type="compositionally biased region" description="Polar residues" evidence="1">
    <location>
        <begin position="108"/>
        <end position="117"/>
    </location>
</feature>
<feature type="compositionally biased region" description="Basic and acidic residues" evidence="1">
    <location>
        <begin position="281"/>
        <end position="290"/>
    </location>
</feature>
<protein>
    <recommendedName>
        <fullName evidence="2">PH domain-containing protein</fullName>
    </recommendedName>
</protein>
<feature type="compositionally biased region" description="Acidic residues" evidence="1">
    <location>
        <begin position="70"/>
        <end position="83"/>
    </location>
</feature>
<feature type="compositionally biased region" description="Polar residues" evidence="1">
    <location>
        <begin position="271"/>
        <end position="280"/>
    </location>
</feature>
<dbReference type="PANTHER" id="PTHR38700:SF1">
    <property type="entry name" value="PH DOMAIN-CONTAINING PROTEIN"/>
    <property type="match status" value="1"/>
</dbReference>
<feature type="compositionally biased region" description="Basic and acidic residues" evidence="1">
    <location>
        <begin position="368"/>
        <end position="384"/>
    </location>
</feature>
<gene>
    <name evidence="3" type="ORF">C8Q71DRAFT_700260</name>
</gene>
<feature type="compositionally biased region" description="Low complexity" evidence="1">
    <location>
        <begin position="87"/>
        <end position="97"/>
    </location>
</feature>
<feature type="compositionally biased region" description="Low complexity" evidence="1">
    <location>
        <begin position="166"/>
        <end position="181"/>
    </location>
</feature>
<feature type="compositionally biased region" description="Gly residues" evidence="1">
    <location>
        <begin position="26"/>
        <end position="50"/>
    </location>
</feature>
<feature type="compositionally biased region" description="Low complexity" evidence="1">
    <location>
        <begin position="15"/>
        <end position="25"/>
    </location>
</feature>
<dbReference type="Proteomes" id="UP000814176">
    <property type="component" value="Unassembled WGS sequence"/>
</dbReference>
<name>A0ABQ8KSH0_9APHY</name>
<proteinExistence type="predicted"/>
<dbReference type="SMART" id="SM00233">
    <property type="entry name" value="PH"/>
    <property type="match status" value="1"/>
</dbReference>
<feature type="compositionally biased region" description="Basic and acidic residues" evidence="1">
    <location>
        <begin position="122"/>
        <end position="152"/>
    </location>
</feature>
<dbReference type="Gene3D" id="2.30.29.30">
    <property type="entry name" value="Pleckstrin-homology domain (PH domain)/Phosphotyrosine-binding domain (PTB)"/>
    <property type="match status" value="1"/>
</dbReference>
<dbReference type="InterPro" id="IPR029071">
    <property type="entry name" value="Ubiquitin-like_domsf"/>
</dbReference>
<feature type="region of interest" description="Disordered" evidence="1">
    <location>
        <begin position="1"/>
        <end position="216"/>
    </location>
</feature>
<accession>A0ABQ8KSH0</accession>
<feature type="region of interest" description="Disordered" evidence="1">
    <location>
        <begin position="355"/>
        <end position="392"/>
    </location>
</feature>
<evidence type="ECO:0000313" key="3">
    <source>
        <dbReference type="EMBL" id="KAH9841763.1"/>
    </source>
</evidence>
<dbReference type="PROSITE" id="PS50003">
    <property type="entry name" value="PH_DOMAIN"/>
    <property type="match status" value="1"/>
</dbReference>
<feature type="compositionally biased region" description="Polar residues" evidence="1">
    <location>
        <begin position="185"/>
        <end position="195"/>
    </location>
</feature>
<keyword evidence="4" id="KW-1185">Reference proteome</keyword>
<organism evidence="3 4">
    <name type="scientific">Rhodofomes roseus</name>
    <dbReference type="NCBI Taxonomy" id="34475"/>
    <lineage>
        <taxon>Eukaryota</taxon>
        <taxon>Fungi</taxon>
        <taxon>Dikarya</taxon>
        <taxon>Basidiomycota</taxon>
        <taxon>Agaricomycotina</taxon>
        <taxon>Agaricomycetes</taxon>
        <taxon>Polyporales</taxon>
        <taxon>Rhodofomes</taxon>
    </lineage>
</organism>
<sequence length="703" mass="76021">MHRGASFGGSGSSGYNGYSNGRSNGSAGGSGYGGSSSGFGGHGGAGGGRRGNGDGYRRPPGPLVTSSESETSEEEESSSDEDDYRTARTATSRGSRGSQDDDVPLAQQIPTALTAQRTIRRQVRDEMSQRRRDRQQTIRRERDETIRDERRTLRAQSPNAVHEALARTASAKAKAAVAAAAEPSSGRTLSGTTRGHPQAAPVGRPRTKTLPGNVGSPISIGDLTKKLLGVQASGVLPSVVGKVRRPSVEKSPAGKAQSRDASLTRGAERSFSLQRQPTRTSKADQDDGRGRPLRPMRSFHRPNAVPPADALRGPPLPMSIGSPVRVAFSNKPQEPLPPVSVAPSVPLLPEEHRALERAKSCRQASRRPSVEPDRPRMPSLERETVSAGPRGRKMSVNGLGTPSHAVSVPFAPAATVKTPSQVKPQQLWQQRIHVGTMQQYVVVEISPTTSAGEILQLVDAQGALAGGAGEGGYMLWEVAQDFGMERPIRSFELLADICNAWHSDKMLLNFLVIKRTLLSSLLSRSNLPRSSPMHSGYIQYEYKRGKWQKRWMELREHSLWLSKREGGKDSVFLCSLNNFDAFYMIRPYKGASTKGYSWAVKSTDSLTFFENTADYVHVFHSNTESEGKAWVEKILLARSYVLYQERNIISTSAGSALTRTTTRAGQRPAQPLVNVGAPKAEGPVPAVPVGFEPGSLLAKRLPA</sequence>
<dbReference type="SUPFAM" id="SSF50729">
    <property type="entry name" value="PH domain-like"/>
    <property type="match status" value="1"/>
</dbReference>
<dbReference type="GeneID" id="72000842"/>
<dbReference type="PANTHER" id="PTHR38700">
    <property type="entry name" value="YALI0E22418P"/>
    <property type="match status" value="1"/>
</dbReference>
<evidence type="ECO:0000259" key="2">
    <source>
        <dbReference type="PROSITE" id="PS50003"/>
    </source>
</evidence>
<dbReference type="EMBL" id="JADCUA010000003">
    <property type="protein sequence ID" value="KAH9841763.1"/>
    <property type="molecule type" value="Genomic_DNA"/>
</dbReference>
<dbReference type="InterPro" id="IPR001849">
    <property type="entry name" value="PH_domain"/>
</dbReference>
<feature type="region of interest" description="Disordered" evidence="1">
    <location>
        <begin position="243"/>
        <end position="317"/>
    </location>
</feature>